<dbReference type="RefSeq" id="XP_003288690.1">
    <property type="nucleotide sequence ID" value="XM_003288642.1"/>
</dbReference>
<organism evidence="2 3">
    <name type="scientific">Dictyostelium purpureum</name>
    <name type="common">Slime mold</name>
    <dbReference type="NCBI Taxonomy" id="5786"/>
    <lineage>
        <taxon>Eukaryota</taxon>
        <taxon>Amoebozoa</taxon>
        <taxon>Evosea</taxon>
        <taxon>Eumycetozoa</taxon>
        <taxon>Dictyostelia</taxon>
        <taxon>Dictyosteliales</taxon>
        <taxon>Dictyosteliaceae</taxon>
        <taxon>Dictyostelium</taxon>
    </lineage>
</organism>
<dbReference type="eggNOG" id="ENOG502RD1I">
    <property type="taxonomic scope" value="Eukaryota"/>
</dbReference>
<dbReference type="GeneID" id="10499144"/>
<dbReference type="FunCoup" id="F0ZMN8">
    <property type="interactions" value="937"/>
</dbReference>
<accession>F0ZMN8</accession>
<dbReference type="PANTHER" id="PTHR32256:SF7">
    <property type="entry name" value="EGF-LIKE DOMAIN-CONTAINING PROTEIN"/>
    <property type="match status" value="1"/>
</dbReference>
<keyword evidence="1" id="KW-0732">Signal</keyword>
<feature type="chain" id="PRO_5003261829" description="EGF-like domain-containing protein" evidence="1">
    <location>
        <begin position="24"/>
        <end position="431"/>
    </location>
</feature>
<protein>
    <recommendedName>
        <fullName evidence="4">EGF-like domain-containing protein</fullName>
    </recommendedName>
</protein>
<name>F0ZMN8_DICPU</name>
<keyword evidence="3" id="KW-1185">Reference proteome</keyword>
<dbReference type="Proteomes" id="UP000001064">
    <property type="component" value="Unassembled WGS sequence"/>
</dbReference>
<evidence type="ECO:0000313" key="2">
    <source>
        <dbReference type="EMBL" id="EGC34775.1"/>
    </source>
</evidence>
<feature type="signal peptide" evidence="1">
    <location>
        <begin position="1"/>
        <end position="23"/>
    </location>
</feature>
<reference evidence="3" key="1">
    <citation type="journal article" date="2011" name="Genome Biol.">
        <title>Comparative genomics of the social amoebae Dictyostelium discoideum and Dictyostelium purpureum.</title>
        <authorList>
            <consortium name="US DOE Joint Genome Institute (JGI-PGF)"/>
            <person name="Sucgang R."/>
            <person name="Kuo A."/>
            <person name="Tian X."/>
            <person name="Salerno W."/>
            <person name="Parikh A."/>
            <person name="Feasley C.L."/>
            <person name="Dalin E."/>
            <person name="Tu H."/>
            <person name="Huang E."/>
            <person name="Barry K."/>
            <person name="Lindquist E."/>
            <person name="Shapiro H."/>
            <person name="Bruce D."/>
            <person name="Schmutz J."/>
            <person name="Salamov A."/>
            <person name="Fey P."/>
            <person name="Gaudet P."/>
            <person name="Anjard C."/>
            <person name="Babu M.M."/>
            <person name="Basu S."/>
            <person name="Bushmanova Y."/>
            <person name="van der Wel H."/>
            <person name="Katoh-Kurasawa M."/>
            <person name="Dinh C."/>
            <person name="Coutinho P.M."/>
            <person name="Saito T."/>
            <person name="Elias M."/>
            <person name="Schaap P."/>
            <person name="Kay R.R."/>
            <person name="Henrissat B."/>
            <person name="Eichinger L."/>
            <person name="Rivero F."/>
            <person name="Putnam N.H."/>
            <person name="West C.M."/>
            <person name="Loomis W.F."/>
            <person name="Chisholm R.L."/>
            <person name="Shaulsky G."/>
            <person name="Strassmann J.E."/>
            <person name="Queller D.C."/>
            <person name="Kuspa A."/>
            <person name="Grigoriev I.V."/>
        </authorList>
    </citation>
    <scope>NUCLEOTIDE SEQUENCE [LARGE SCALE GENOMIC DNA]</scope>
    <source>
        <strain evidence="3">QSDP1</strain>
    </source>
</reference>
<dbReference type="STRING" id="5786.F0ZMN8"/>
<dbReference type="OrthoDB" id="21940at2759"/>
<evidence type="ECO:0000313" key="3">
    <source>
        <dbReference type="Proteomes" id="UP000001064"/>
    </source>
</evidence>
<proteinExistence type="predicted"/>
<sequence>MKMKNSFLLFLFLFLINLYIGYSQQSCTEDWNCPNQPYQFCAHKWIVDARSFVVGRDDFIYFTARRNTDNGQYGASYLLKVPKYSSSNNPPITIVYQIEDEIANGPVFNRVNGAIGANLLPGGKVYIVQDMYRYLPLYGTYNPTTKKFTTAFKQNPENGIFVHAAENKLYRCVDNRLESLSPIPLDLNDTPQSINYYNTSYCNGLWKNGNTLYFTQRIFSGGLSAVGFYIGNTDCRDCAIGKELFYVMDNVLGFAANDKFFFYSTQNGLFRVPINGDVSQRYKLSDNPNIKGIGLDNEAVFYATSTAIVRIDLDDQYITLLYDSAGSQTFGTCKCISEFTGSSCTSCNGTITWSNGKPTCNLFLADGTVSYCEQDWQCLNSPFNYCSSNACKCRTGFSGSRCELCSSNNITWSDSGIPTCNLYYHGYTTSY</sequence>
<dbReference type="EMBL" id="GL871083">
    <property type="protein sequence ID" value="EGC34775.1"/>
    <property type="molecule type" value="Genomic_DNA"/>
</dbReference>
<dbReference type="InParanoid" id="F0ZMN8"/>
<dbReference type="KEGG" id="dpp:DICPUDRAFT_92139"/>
<dbReference type="PANTHER" id="PTHR32256">
    <property type="match status" value="1"/>
</dbReference>
<dbReference type="OMA" id="MYRYLPL"/>
<dbReference type="InterPro" id="IPR053369">
    <property type="entry name" value="SrfA-induced_signal"/>
</dbReference>
<evidence type="ECO:0008006" key="4">
    <source>
        <dbReference type="Google" id="ProtNLM"/>
    </source>
</evidence>
<dbReference type="AlphaFoldDB" id="F0ZMN8"/>
<evidence type="ECO:0000256" key="1">
    <source>
        <dbReference type="SAM" id="SignalP"/>
    </source>
</evidence>
<gene>
    <name evidence="2" type="ORF">DICPUDRAFT_92139</name>
</gene>
<dbReference type="VEuPathDB" id="AmoebaDB:DICPUDRAFT_92139"/>